<proteinExistence type="predicted"/>
<dbReference type="Proteomes" id="UP001479290">
    <property type="component" value="Unassembled WGS sequence"/>
</dbReference>
<evidence type="ECO:0000256" key="1">
    <source>
        <dbReference type="SAM" id="MobiDB-lite"/>
    </source>
</evidence>
<evidence type="ECO:0000313" key="3">
    <source>
        <dbReference type="Proteomes" id="UP001479290"/>
    </source>
</evidence>
<evidence type="ECO:0000313" key="2">
    <source>
        <dbReference type="EMBL" id="KAK9953259.1"/>
    </source>
</evidence>
<keyword evidence="3" id="KW-1185">Reference proteome</keyword>
<gene>
    <name evidence="2" type="ORF">ABG768_017264</name>
</gene>
<accession>A0AAW1YVU7</accession>
<dbReference type="AlphaFoldDB" id="A0AAW1YVU7"/>
<sequence>MIYENYISQNGRLLEEYVEVYLQLYHEARWDDETLKQHFWSGMDDILVQMLLLKEDHLPFIEFVDYALPVCGSSLIAGVVENNDTIISDSPGQSTPPAAISLPAPEKTLRPSLECPDTTERPPAAIPVMTPMPATESEPESVPRA</sequence>
<feature type="region of interest" description="Disordered" evidence="1">
    <location>
        <begin position="86"/>
        <end position="145"/>
    </location>
</feature>
<feature type="compositionally biased region" description="Polar residues" evidence="1">
    <location>
        <begin position="86"/>
        <end position="96"/>
    </location>
</feature>
<dbReference type="EMBL" id="JAWDJR010000023">
    <property type="protein sequence ID" value="KAK9953259.1"/>
    <property type="molecule type" value="Genomic_DNA"/>
</dbReference>
<organism evidence="2 3">
    <name type="scientific">Culter alburnus</name>
    <name type="common">Topmouth culter</name>
    <dbReference type="NCBI Taxonomy" id="194366"/>
    <lineage>
        <taxon>Eukaryota</taxon>
        <taxon>Metazoa</taxon>
        <taxon>Chordata</taxon>
        <taxon>Craniata</taxon>
        <taxon>Vertebrata</taxon>
        <taxon>Euteleostomi</taxon>
        <taxon>Actinopterygii</taxon>
        <taxon>Neopterygii</taxon>
        <taxon>Teleostei</taxon>
        <taxon>Ostariophysi</taxon>
        <taxon>Cypriniformes</taxon>
        <taxon>Xenocyprididae</taxon>
        <taxon>Xenocypridinae</taxon>
        <taxon>Culter</taxon>
    </lineage>
</organism>
<name>A0AAW1YVU7_CULAL</name>
<comment type="caution">
    <text evidence="2">The sequence shown here is derived from an EMBL/GenBank/DDBJ whole genome shotgun (WGS) entry which is preliminary data.</text>
</comment>
<protein>
    <submittedName>
        <fullName evidence="2">Uncharacterized protein</fullName>
    </submittedName>
</protein>
<reference evidence="2 3" key="1">
    <citation type="submission" date="2024-05" db="EMBL/GenBank/DDBJ databases">
        <title>A high-quality chromosomal-level genome assembly of Topmouth culter (Culter alburnus).</title>
        <authorList>
            <person name="Zhao H."/>
        </authorList>
    </citation>
    <scope>NUCLEOTIDE SEQUENCE [LARGE SCALE GENOMIC DNA]</scope>
    <source>
        <strain evidence="2">CATC2023</strain>
        <tissue evidence="2">Muscle</tissue>
    </source>
</reference>